<feature type="transmembrane region" description="Helical" evidence="6">
    <location>
        <begin position="400"/>
        <end position="418"/>
    </location>
</feature>
<reference evidence="9" key="1">
    <citation type="journal article" date="2019" name="Int. J. Syst. Evol. Microbiol.">
        <title>The Global Catalogue of Microorganisms (GCM) 10K type strain sequencing project: providing services to taxonomists for standard genome sequencing and annotation.</title>
        <authorList>
            <consortium name="The Broad Institute Genomics Platform"/>
            <consortium name="The Broad Institute Genome Sequencing Center for Infectious Disease"/>
            <person name="Wu L."/>
            <person name="Ma J."/>
        </authorList>
    </citation>
    <scope>NUCLEOTIDE SEQUENCE [LARGE SCALE GENOMIC DNA]</scope>
    <source>
        <strain evidence="9">CCUG 57942</strain>
    </source>
</reference>
<keyword evidence="2" id="KW-1003">Cell membrane</keyword>
<accession>A0ABW4ZDZ3</accession>
<dbReference type="InterPro" id="IPR018461">
    <property type="entry name" value="Na/H_Antiport_NhaC-like_C"/>
</dbReference>
<dbReference type="PANTHER" id="PTHR43478:SF1">
    <property type="entry name" value="NA+_H+ ANTIPORTER NHAC-LIKE C-TERMINAL DOMAIN-CONTAINING PROTEIN"/>
    <property type="match status" value="1"/>
</dbReference>
<feature type="transmembrane region" description="Helical" evidence="6">
    <location>
        <begin position="6"/>
        <end position="33"/>
    </location>
</feature>
<evidence type="ECO:0000256" key="5">
    <source>
        <dbReference type="ARBA" id="ARBA00023136"/>
    </source>
</evidence>
<name>A0ABW4ZDZ3_9BACT</name>
<dbReference type="PANTHER" id="PTHR43478">
    <property type="entry name" value="NA+/H+ ANTIPORTER-RELATED"/>
    <property type="match status" value="1"/>
</dbReference>
<keyword evidence="5 6" id="KW-0472">Membrane</keyword>
<dbReference type="Proteomes" id="UP001597389">
    <property type="component" value="Unassembled WGS sequence"/>
</dbReference>
<feature type="transmembrane region" description="Helical" evidence="6">
    <location>
        <begin position="54"/>
        <end position="81"/>
    </location>
</feature>
<sequence>MNEILVILPAVVALVMIVVTRQAALSLLSALIVGVMLQHKGDVMGGGKALVVDYLFPALSGSWHIGPILFTLILGAFAQVLERSGGFVSVMQWLIGEREGGARRKTLLGVYGMGLICFFDGLANAILVGSVARPFTEGMRVSRQLLAYLIDSTSSAVACIAFISTWIATQLSLINDGVAGVSMGLSSAELYFRSIPANPYCWLVLVLLFVVIWRSWWIGPMRRYQGVAEGEEFERGEELEGAAAWRVVVPLLSILVTIPGVIYMWQDGGERSWQNAFSSTHVPEAMVAGALVSLVVACVCFPKKGILGRVMLEGAASLLPALVILIFAWSLGAVFKDLEVAVILSGMLGGSVPVVWLPLVVFLVGSLTSFLTGSSWGTMGILMPIVLPLGVEMLGADGDFIRVVPMLIGAVFGGAVFGDNCSPFSDTTIVTSLATGCSPSSHVSSQLPYALLAAGGATVSYGVMALGAAAWVATLIGAVLLVVVSMVWGSRGQESGV</sequence>
<evidence type="ECO:0000256" key="2">
    <source>
        <dbReference type="ARBA" id="ARBA00022475"/>
    </source>
</evidence>
<comment type="caution">
    <text evidence="8">The sequence shown here is derived from an EMBL/GenBank/DDBJ whole genome shotgun (WGS) entry which is preliminary data.</text>
</comment>
<feature type="transmembrane region" description="Helical" evidence="6">
    <location>
        <begin position="355"/>
        <end position="388"/>
    </location>
</feature>
<feature type="transmembrane region" description="Helical" evidence="6">
    <location>
        <begin position="314"/>
        <end position="335"/>
    </location>
</feature>
<keyword evidence="4 6" id="KW-1133">Transmembrane helix</keyword>
<feature type="transmembrane region" description="Helical" evidence="6">
    <location>
        <begin position="145"/>
        <end position="168"/>
    </location>
</feature>
<evidence type="ECO:0000313" key="9">
    <source>
        <dbReference type="Proteomes" id="UP001597389"/>
    </source>
</evidence>
<evidence type="ECO:0000256" key="3">
    <source>
        <dbReference type="ARBA" id="ARBA00022692"/>
    </source>
</evidence>
<feature type="transmembrane region" description="Helical" evidence="6">
    <location>
        <begin position="468"/>
        <end position="488"/>
    </location>
</feature>
<protein>
    <submittedName>
        <fullName evidence="8">Na+/H+ antiporter NhaC family protein</fullName>
    </submittedName>
</protein>
<feature type="transmembrane region" description="Helical" evidence="6">
    <location>
        <begin position="108"/>
        <end position="133"/>
    </location>
</feature>
<evidence type="ECO:0000256" key="6">
    <source>
        <dbReference type="SAM" id="Phobius"/>
    </source>
</evidence>
<dbReference type="RefSeq" id="WP_377178656.1">
    <property type="nucleotide sequence ID" value="NZ_JBHUJB010000073.1"/>
</dbReference>
<feature type="transmembrane region" description="Helical" evidence="6">
    <location>
        <begin position="285"/>
        <end position="302"/>
    </location>
</feature>
<evidence type="ECO:0000259" key="7">
    <source>
        <dbReference type="Pfam" id="PF03553"/>
    </source>
</evidence>
<comment type="subcellular location">
    <subcellularLocation>
        <location evidence="1">Cell membrane</location>
        <topology evidence="1">Multi-pass membrane protein</topology>
    </subcellularLocation>
</comment>
<evidence type="ECO:0000256" key="4">
    <source>
        <dbReference type="ARBA" id="ARBA00022989"/>
    </source>
</evidence>
<keyword evidence="9" id="KW-1185">Reference proteome</keyword>
<dbReference type="EMBL" id="JBHUJB010000073">
    <property type="protein sequence ID" value="MFD2160228.1"/>
    <property type="molecule type" value="Genomic_DNA"/>
</dbReference>
<feature type="domain" description="Na+/H+ antiporter NhaC-like C-terminal" evidence="7">
    <location>
        <begin position="158"/>
        <end position="465"/>
    </location>
</feature>
<feature type="transmembrane region" description="Helical" evidence="6">
    <location>
        <begin position="243"/>
        <end position="265"/>
    </location>
</feature>
<evidence type="ECO:0000256" key="1">
    <source>
        <dbReference type="ARBA" id="ARBA00004651"/>
    </source>
</evidence>
<dbReference type="Pfam" id="PF03553">
    <property type="entry name" value="Na_H_antiporter"/>
    <property type="match status" value="1"/>
</dbReference>
<keyword evidence="3 6" id="KW-0812">Transmembrane</keyword>
<evidence type="ECO:0000313" key="8">
    <source>
        <dbReference type="EMBL" id="MFD2160228.1"/>
    </source>
</evidence>
<proteinExistence type="predicted"/>
<organism evidence="8 9">
    <name type="scientific">Rubritalea tangerina</name>
    <dbReference type="NCBI Taxonomy" id="430798"/>
    <lineage>
        <taxon>Bacteria</taxon>
        <taxon>Pseudomonadati</taxon>
        <taxon>Verrucomicrobiota</taxon>
        <taxon>Verrucomicrobiia</taxon>
        <taxon>Verrucomicrobiales</taxon>
        <taxon>Rubritaleaceae</taxon>
        <taxon>Rubritalea</taxon>
    </lineage>
</organism>
<feature type="transmembrane region" description="Helical" evidence="6">
    <location>
        <begin position="197"/>
        <end position="216"/>
    </location>
</feature>
<gene>
    <name evidence="8" type="ORF">ACFSW8_15100</name>
</gene>